<dbReference type="OrthoDB" id="5419927at2759"/>
<protein>
    <recommendedName>
        <fullName evidence="3">Fungal STAND N-terminal Goodbye domain-containing protein</fullName>
    </recommendedName>
</protein>
<keyword evidence="2" id="KW-1185">Reference proteome</keyword>
<proteinExistence type="predicted"/>
<gene>
    <name evidence="1" type="ORF">F53441_11189</name>
</gene>
<evidence type="ECO:0000313" key="2">
    <source>
        <dbReference type="Proteomes" id="UP000605986"/>
    </source>
</evidence>
<dbReference type="AlphaFoldDB" id="A0A8H4K6A2"/>
<evidence type="ECO:0008006" key="3">
    <source>
        <dbReference type="Google" id="ProtNLM"/>
    </source>
</evidence>
<dbReference type="PANTHER" id="PTHR40619">
    <property type="entry name" value="FUNGAL STAND N-TERMINAL GOODBYE DOMAIN-CONTAINING PROTEIN"/>
    <property type="match status" value="1"/>
</dbReference>
<evidence type="ECO:0000313" key="1">
    <source>
        <dbReference type="EMBL" id="KAF4444281.1"/>
    </source>
</evidence>
<dbReference type="PANTHER" id="PTHR40619:SF3">
    <property type="entry name" value="FUNGAL STAND N-TERMINAL GOODBYE DOMAIN-CONTAINING PROTEIN"/>
    <property type="match status" value="1"/>
</dbReference>
<accession>A0A8H4K6A2</accession>
<name>A0A8H4K6A2_9HYPO</name>
<dbReference type="Proteomes" id="UP000605986">
    <property type="component" value="Unassembled WGS sequence"/>
</dbReference>
<reference evidence="1" key="1">
    <citation type="submission" date="2020-01" db="EMBL/GenBank/DDBJ databases">
        <title>Identification and distribution of gene clusters putatively required for synthesis of sphingolipid metabolism inhibitors in phylogenetically diverse species of the filamentous fungus Fusarium.</title>
        <authorList>
            <person name="Kim H.-S."/>
            <person name="Busman M."/>
            <person name="Brown D.W."/>
            <person name="Divon H."/>
            <person name="Uhlig S."/>
            <person name="Proctor R.H."/>
        </authorList>
    </citation>
    <scope>NUCLEOTIDE SEQUENCE</scope>
    <source>
        <strain evidence="1">NRRL 53441</strain>
    </source>
</reference>
<dbReference type="EMBL" id="JAADJG010000555">
    <property type="protein sequence ID" value="KAF4444281.1"/>
    <property type="molecule type" value="Genomic_DNA"/>
</dbReference>
<sequence length="646" mass="72867">MASMAVTTDLKQVDDFMNKEAPHIHDAYGGLSVQEDGFLKIPDHYKKLQPSIQSYLSNGVGFDRKTTQEEWEALYDDIAAAEAKANESDNGPLEVFNKMILKIGENSDAIDPWINLIPDSYGLCVVKSGFALLLNRASAHSAKRQAIFDAFIAVRDTIADASSRGVHFQSHSSVYRVAGDLYEAIVDAILELLAIVESRKKSKWLRTSRKKTPSQDPQEILKTIKEKANILLREVDNCRDAVIRKTGKDTQQTLGKVEFVCWKAVEIRESVSRIQVGQNKQLSVLETLQKNQEVQLKLSRCREESNEGLLEILRDQIKKDQDTISKLEWIVRQQLLVGPDPYIRPVQTSKAVVSLKRLYKILSSSLTGAVGSLETESDLDALQMRNNDLQTILSSTAVLHPISQSQAHSVFNHDRFIDWMHRGHPDFLFIDGNFQENATDSTSPMSLLCARFGLTIAQLEPQSVCVHFYCGLHVDPGRNNWYGPDAMIRSIVVQLLTALVDKDIVDIDFLNRRSYVKDLEYHDLDAFCDLLHDLVQQFDADTAIYCIVDGVSKFDLDFRGTFASLKVILKRIQGIVGDDELKPKLKVLMTVPFISSQRLRRIIADEFYMSLPSTVRGSRQLTEASIISSLQNPRTTSMGTDPFYQY</sequence>
<organism evidence="1 2">
    <name type="scientific">Fusarium austroafricanum</name>
    <dbReference type="NCBI Taxonomy" id="2364996"/>
    <lineage>
        <taxon>Eukaryota</taxon>
        <taxon>Fungi</taxon>
        <taxon>Dikarya</taxon>
        <taxon>Ascomycota</taxon>
        <taxon>Pezizomycotina</taxon>
        <taxon>Sordariomycetes</taxon>
        <taxon>Hypocreomycetidae</taxon>
        <taxon>Hypocreales</taxon>
        <taxon>Nectriaceae</taxon>
        <taxon>Fusarium</taxon>
        <taxon>Fusarium concolor species complex</taxon>
    </lineage>
</organism>
<comment type="caution">
    <text evidence="1">The sequence shown here is derived from an EMBL/GenBank/DDBJ whole genome shotgun (WGS) entry which is preliminary data.</text>
</comment>